<evidence type="ECO:0000256" key="1">
    <source>
        <dbReference type="SAM" id="MobiDB-lite"/>
    </source>
</evidence>
<keyword evidence="3" id="KW-1185">Reference proteome</keyword>
<dbReference type="RefSeq" id="XP_028478339.1">
    <property type="nucleotide sequence ID" value="XM_028621887.1"/>
</dbReference>
<evidence type="ECO:0000313" key="2">
    <source>
        <dbReference type="EMBL" id="RSH84891.1"/>
    </source>
</evidence>
<dbReference type="AlphaFoldDB" id="A0A427Y1D3"/>
<protein>
    <submittedName>
        <fullName evidence="2">Uncharacterized protein</fullName>
    </submittedName>
</protein>
<comment type="caution">
    <text evidence="2">The sequence shown here is derived from an EMBL/GenBank/DDBJ whole genome shotgun (WGS) entry which is preliminary data.</text>
</comment>
<name>A0A427Y1D3_9TREE</name>
<evidence type="ECO:0000313" key="3">
    <source>
        <dbReference type="Proteomes" id="UP000279236"/>
    </source>
</evidence>
<gene>
    <name evidence="2" type="ORF">EHS24_006429</name>
</gene>
<reference evidence="2 3" key="1">
    <citation type="submission" date="2018-11" db="EMBL/GenBank/DDBJ databases">
        <title>Genome sequence of Apiotrichum porosum DSM 27194.</title>
        <authorList>
            <person name="Aliyu H."/>
            <person name="Gorte O."/>
            <person name="Ochsenreither K."/>
        </authorList>
    </citation>
    <scope>NUCLEOTIDE SEQUENCE [LARGE SCALE GENOMIC DNA]</scope>
    <source>
        <strain evidence="2 3">DSM 27194</strain>
    </source>
</reference>
<accession>A0A427Y1D3</accession>
<sequence>MNTLDPCCAYHVYVPGRCTSVNGSHVAAEPNNLIPPAAPPPYWEAVSGASNAASSHQQPTTISVRHHGSRHARYTSHCGCAETDRQKFTAIAQWHRSVQRCADWIATVDQSTEDPNTSIAASAPPPVRAAYPAGPSRDRSPSSAVPTVHRSPLMSSRALPINIPRQLPHVASSLCSCLDSHCPGGELARDNFVVCRCLEPDCPGGELALVHQALASSQSSSNVKARRSSRRAGFSL</sequence>
<dbReference type="GeneID" id="39590972"/>
<dbReference type="EMBL" id="RSCE01000003">
    <property type="protein sequence ID" value="RSH84891.1"/>
    <property type="molecule type" value="Genomic_DNA"/>
</dbReference>
<proteinExistence type="predicted"/>
<feature type="region of interest" description="Disordered" evidence="1">
    <location>
        <begin position="112"/>
        <end position="150"/>
    </location>
</feature>
<organism evidence="2 3">
    <name type="scientific">Apiotrichum porosum</name>
    <dbReference type="NCBI Taxonomy" id="105984"/>
    <lineage>
        <taxon>Eukaryota</taxon>
        <taxon>Fungi</taxon>
        <taxon>Dikarya</taxon>
        <taxon>Basidiomycota</taxon>
        <taxon>Agaricomycotina</taxon>
        <taxon>Tremellomycetes</taxon>
        <taxon>Trichosporonales</taxon>
        <taxon>Trichosporonaceae</taxon>
        <taxon>Apiotrichum</taxon>
    </lineage>
</organism>
<dbReference type="Proteomes" id="UP000279236">
    <property type="component" value="Unassembled WGS sequence"/>
</dbReference>